<name>A0A3L8RUP8_CHLGU</name>
<evidence type="ECO:0000313" key="2">
    <source>
        <dbReference type="EMBL" id="RLV87351.1"/>
    </source>
</evidence>
<keyword evidence="1" id="KW-0732">Signal</keyword>
<dbReference type="EMBL" id="QUSF01000209">
    <property type="protein sequence ID" value="RLV87351.1"/>
    <property type="molecule type" value="Genomic_DNA"/>
</dbReference>
<evidence type="ECO:0008006" key="4">
    <source>
        <dbReference type="Google" id="ProtNLM"/>
    </source>
</evidence>
<comment type="caution">
    <text evidence="2">The sequence shown here is derived from an EMBL/GenBank/DDBJ whole genome shotgun (WGS) entry which is preliminary data.</text>
</comment>
<feature type="signal peptide" evidence="1">
    <location>
        <begin position="1"/>
        <end position="17"/>
    </location>
</feature>
<keyword evidence="3" id="KW-1185">Reference proteome</keyword>
<accession>A0A3L8RUP8</accession>
<protein>
    <recommendedName>
        <fullName evidence="4">Secreted protein</fullName>
    </recommendedName>
</protein>
<dbReference type="OrthoDB" id="412680at2759"/>
<sequence length="77" mass="8405">MDCLLLAVWTLPAAILGGSSMQFQTLPWLGSTVKAGREHFLLQLPSVLSYQTLQLWCLCCISHAATLTSDSISELSH</sequence>
<evidence type="ECO:0000256" key="1">
    <source>
        <dbReference type="SAM" id="SignalP"/>
    </source>
</evidence>
<dbReference type="Proteomes" id="UP000276834">
    <property type="component" value="Unassembled WGS sequence"/>
</dbReference>
<gene>
    <name evidence="2" type="ORF">DV515_00015791</name>
</gene>
<evidence type="ECO:0000313" key="3">
    <source>
        <dbReference type="Proteomes" id="UP000276834"/>
    </source>
</evidence>
<proteinExistence type="predicted"/>
<feature type="chain" id="PRO_5017954779" description="Secreted protein" evidence="1">
    <location>
        <begin position="18"/>
        <end position="77"/>
    </location>
</feature>
<organism evidence="2 3">
    <name type="scientific">Chloebia gouldiae</name>
    <name type="common">Gouldian finch</name>
    <name type="synonym">Erythrura gouldiae</name>
    <dbReference type="NCBI Taxonomy" id="44316"/>
    <lineage>
        <taxon>Eukaryota</taxon>
        <taxon>Metazoa</taxon>
        <taxon>Chordata</taxon>
        <taxon>Craniata</taxon>
        <taxon>Vertebrata</taxon>
        <taxon>Euteleostomi</taxon>
        <taxon>Archelosauria</taxon>
        <taxon>Archosauria</taxon>
        <taxon>Dinosauria</taxon>
        <taxon>Saurischia</taxon>
        <taxon>Theropoda</taxon>
        <taxon>Coelurosauria</taxon>
        <taxon>Aves</taxon>
        <taxon>Neognathae</taxon>
        <taxon>Neoaves</taxon>
        <taxon>Telluraves</taxon>
        <taxon>Australaves</taxon>
        <taxon>Passeriformes</taxon>
        <taxon>Passeroidea</taxon>
        <taxon>Passeridae</taxon>
        <taxon>Chloebia</taxon>
    </lineage>
</organism>
<reference evidence="2 3" key="1">
    <citation type="journal article" date="2018" name="Proc. R. Soc. B">
        <title>A non-coding region near Follistatin controls head colour polymorphism in the Gouldian finch.</title>
        <authorList>
            <person name="Toomey M.B."/>
            <person name="Marques C.I."/>
            <person name="Andrade P."/>
            <person name="Araujo P.M."/>
            <person name="Sabatino S."/>
            <person name="Gazda M.A."/>
            <person name="Afonso S."/>
            <person name="Lopes R.J."/>
            <person name="Corbo J.C."/>
            <person name="Carneiro M."/>
        </authorList>
    </citation>
    <scope>NUCLEOTIDE SEQUENCE [LARGE SCALE GENOMIC DNA]</scope>
    <source>
        <strain evidence="2">Red01</strain>
        <tissue evidence="2">Muscle</tissue>
    </source>
</reference>
<dbReference type="AlphaFoldDB" id="A0A3L8RUP8"/>
<feature type="non-terminal residue" evidence="2">
    <location>
        <position position="77"/>
    </location>
</feature>